<comment type="similarity">
    <text evidence="1">Belongs to the GHMP kinase family. IspE subfamily.</text>
</comment>
<organism evidence="10">
    <name type="scientific">marine metagenome</name>
    <dbReference type="NCBI Taxonomy" id="408172"/>
    <lineage>
        <taxon>unclassified sequences</taxon>
        <taxon>metagenomes</taxon>
        <taxon>ecological metagenomes</taxon>
    </lineage>
</organism>
<keyword evidence="4" id="KW-0547">Nucleotide-binding</keyword>
<dbReference type="PANTHER" id="PTHR43527:SF2">
    <property type="entry name" value="4-DIPHOSPHOCYTIDYL-2-C-METHYL-D-ERYTHRITOL KINASE, CHLOROPLASTIC"/>
    <property type="match status" value="1"/>
</dbReference>
<dbReference type="Pfam" id="PF08544">
    <property type="entry name" value="GHMP_kinases_C"/>
    <property type="match status" value="1"/>
</dbReference>
<dbReference type="NCBIfam" id="TIGR00154">
    <property type="entry name" value="ispE"/>
    <property type="match status" value="1"/>
</dbReference>
<dbReference type="InterPro" id="IPR013750">
    <property type="entry name" value="GHMP_kinase_C_dom"/>
</dbReference>
<dbReference type="InterPro" id="IPR020568">
    <property type="entry name" value="Ribosomal_Su5_D2-typ_SF"/>
</dbReference>
<dbReference type="SUPFAM" id="SSF55060">
    <property type="entry name" value="GHMP Kinase, C-terminal domain"/>
    <property type="match status" value="1"/>
</dbReference>
<evidence type="ECO:0000256" key="2">
    <source>
        <dbReference type="ARBA" id="ARBA00012052"/>
    </source>
</evidence>
<dbReference type="HAMAP" id="MF_00061">
    <property type="entry name" value="IspE"/>
    <property type="match status" value="1"/>
</dbReference>
<sequence>VLGTAPARLRFRAYAKINLDLRIGLRRPDGFHDLTTVMQSLALHDTVTIRAIDGPCRVRCGGLGVPQGRDNLVWRAAQSLWTALGYFGEPRGADVTLTKRIPVQAGLGGGTSDAVSALRGLCQLWQVSPSPQLLHQVAAQLGADGPFFLVGGTALGMGRGDEVYSLCEADHYWVVIVVPARGVSTARAYDWLDRDVALVERGGRSAARDHRVSPVVGGRLNLASLTNDLEKSVVRRRREIRKATRALAEAGALTAAMTGSGSAVFGLFASRTQAAVASNVVRQFGERVIVTRTLSRDQFACRFWL</sequence>
<keyword evidence="5" id="KW-0418">Kinase</keyword>
<evidence type="ECO:0000313" key="10">
    <source>
        <dbReference type="EMBL" id="SVA08056.1"/>
    </source>
</evidence>
<dbReference type="Gene3D" id="3.30.230.10">
    <property type="match status" value="1"/>
</dbReference>
<evidence type="ECO:0000259" key="8">
    <source>
        <dbReference type="Pfam" id="PF00288"/>
    </source>
</evidence>
<feature type="domain" description="GHMP kinase N-terminal" evidence="8">
    <location>
        <begin position="71"/>
        <end position="152"/>
    </location>
</feature>
<gene>
    <name evidence="10" type="ORF">METZ01_LOCUS60910</name>
</gene>
<evidence type="ECO:0000256" key="7">
    <source>
        <dbReference type="ARBA" id="ARBA00032554"/>
    </source>
</evidence>
<dbReference type="PANTHER" id="PTHR43527">
    <property type="entry name" value="4-DIPHOSPHOCYTIDYL-2-C-METHYL-D-ERYTHRITOL KINASE, CHLOROPLASTIC"/>
    <property type="match status" value="1"/>
</dbReference>
<dbReference type="SUPFAM" id="SSF54211">
    <property type="entry name" value="Ribosomal protein S5 domain 2-like"/>
    <property type="match status" value="1"/>
</dbReference>
<proteinExistence type="inferred from homology"/>
<evidence type="ECO:0000256" key="3">
    <source>
        <dbReference type="ARBA" id="ARBA00022679"/>
    </source>
</evidence>
<keyword evidence="6" id="KW-0067">ATP-binding</keyword>
<dbReference type="Pfam" id="PF00288">
    <property type="entry name" value="GHMP_kinases_N"/>
    <property type="match status" value="1"/>
</dbReference>
<feature type="non-terminal residue" evidence="10">
    <location>
        <position position="1"/>
    </location>
</feature>
<dbReference type="InterPro" id="IPR036554">
    <property type="entry name" value="GHMP_kinase_C_sf"/>
</dbReference>
<evidence type="ECO:0000256" key="1">
    <source>
        <dbReference type="ARBA" id="ARBA00009684"/>
    </source>
</evidence>
<dbReference type="GO" id="GO:0050515">
    <property type="term" value="F:4-(cytidine 5'-diphospho)-2-C-methyl-D-erythritol kinase activity"/>
    <property type="evidence" value="ECO:0007669"/>
    <property type="project" value="UniProtKB-EC"/>
</dbReference>
<dbReference type="Gene3D" id="3.30.70.890">
    <property type="entry name" value="GHMP kinase, C-terminal domain"/>
    <property type="match status" value="1"/>
</dbReference>
<dbReference type="InterPro" id="IPR004424">
    <property type="entry name" value="IspE"/>
</dbReference>
<dbReference type="InterPro" id="IPR006204">
    <property type="entry name" value="GHMP_kinase_N_dom"/>
</dbReference>
<evidence type="ECO:0000256" key="4">
    <source>
        <dbReference type="ARBA" id="ARBA00022741"/>
    </source>
</evidence>
<dbReference type="GO" id="GO:0016114">
    <property type="term" value="P:terpenoid biosynthetic process"/>
    <property type="evidence" value="ECO:0007669"/>
    <property type="project" value="InterPro"/>
</dbReference>
<dbReference type="EMBL" id="UINC01003639">
    <property type="protein sequence ID" value="SVA08056.1"/>
    <property type="molecule type" value="Genomic_DNA"/>
</dbReference>
<dbReference type="EC" id="2.7.1.148" evidence="2"/>
<dbReference type="InterPro" id="IPR014721">
    <property type="entry name" value="Ribsml_uS5_D2-typ_fold_subgr"/>
</dbReference>
<evidence type="ECO:0000256" key="6">
    <source>
        <dbReference type="ARBA" id="ARBA00022840"/>
    </source>
</evidence>
<evidence type="ECO:0000259" key="9">
    <source>
        <dbReference type="Pfam" id="PF08544"/>
    </source>
</evidence>
<accession>A0A381SVR0</accession>
<evidence type="ECO:0000256" key="5">
    <source>
        <dbReference type="ARBA" id="ARBA00022777"/>
    </source>
</evidence>
<protein>
    <recommendedName>
        <fullName evidence="2">4-(cytidine 5'-diphospho)-2-C-methyl-D-erythritol kinase</fullName>
        <ecNumber evidence="2">2.7.1.148</ecNumber>
    </recommendedName>
    <alternativeName>
        <fullName evidence="7">4-(cytidine-5'-diphospho)-2-C-methyl-D-erythritol kinase</fullName>
    </alternativeName>
</protein>
<reference evidence="10" key="1">
    <citation type="submission" date="2018-05" db="EMBL/GenBank/DDBJ databases">
        <authorList>
            <person name="Lanie J.A."/>
            <person name="Ng W.-L."/>
            <person name="Kazmierczak K.M."/>
            <person name="Andrzejewski T.M."/>
            <person name="Davidsen T.M."/>
            <person name="Wayne K.J."/>
            <person name="Tettelin H."/>
            <person name="Glass J.I."/>
            <person name="Rusch D."/>
            <person name="Podicherti R."/>
            <person name="Tsui H.-C.T."/>
            <person name="Winkler M.E."/>
        </authorList>
    </citation>
    <scope>NUCLEOTIDE SEQUENCE</scope>
</reference>
<feature type="domain" description="GHMP kinase C-terminal" evidence="9">
    <location>
        <begin position="225"/>
        <end position="286"/>
    </location>
</feature>
<dbReference type="AlphaFoldDB" id="A0A381SVR0"/>
<dbReference type="GO" id="GO:0005524">
    <property type="term" value="F:ATP binding"/>
    <property type="evidence" value="ECO:0007669"/>
    <property type="project" value="UniProtKB-KW"/>
</dbReference>
<keyword evidence="3" id="KW-0808">Transferase</keyword>
<dbReference type="PIRSF" id="PIRSF010376">
    <property type="entry name" value="IspE"/>
    <property type="match status" value="1"/>
</dbReference>
<name>A0A381SVR0_9ZZZZ</name>